<evidence type="ECO:0000313" key="2">
    <source>
        <dbReference type="Proteomes" id="UP000322110"/>
    </source>
</evidence>
<accession>A0A5B2TD58</accession>
<comment type="caution">
    <text evidence="1">The sequence shown here is derived from an EMBL/GenBank/DDBJ whole genome shotgun (WGS) entry which is preliminary data.</text>
</comment>
<gene>
    <name evidence="1" type="ORF">F0Q34_17045</name>
</gene>
<dbReference type="OrthoDB" id="7269640at2"/>
<protein>
    <submittedName>
        <fullName evidence="1">Uncharacterized protein</fullName>
    </submittedName>
</protein>
<dbReference type="EMBL" id="VUKA01000012">
    <property type="protein sequence ID" value="KAA2212023.1"/>
    <property type="molecule type" value="Genomic_DNA"/>
</dbReference>
<name>A0A5B2TD58_9PROT</name>
<organism evidence="1 2">
    <name type="scientific">Teichococcus oryzae</name>
    <dbReference type="NCBI Taxonomy" id="1608942"/>
    <lineage>
        <taxon>Bacteria</taxon>
        <taxon>Pseudomonadati</taxon>
        <taxon>Pseudomonadota</taxon>
        <taxon>Alphaproteobacteria</taxon>
        <taxon>Acetobacterales</taxon>
        <taxon>Roseomonadaceae</taxon>
        <taxon>Roseomonas</taxon>
    </lineage>
</organism>
<dbReference type="RefSeq" id="WP_149813454.1">
    <property type="nucleotide sequence ID" value="NZ_VUKA01000012.1"/>
</dbReference>
<reference evidence="1 2" key="1">
    <citation type="journal article" date="2015" name="Int. J. Syst. Evol. Microbiol.">
        <title>Roseomonas oryzae sp. nov., isolated from paddy rhizosphere soil.</title>
        <authorList>
            <person name="Ramaprasad E.V."/>
            <person name="Sasikala Ch."/>
            <person name="Ramana Ch.V."/>
        </authorList>
    </citation>
    <scope>NUCLEOTIDE SEQUENCE [LARGE SCALE GENOMIC DNA]</scope>
    <source>
        <strain evidence="1 2">KCTC 42542</strain>
    </source>
</reference>
<evidence type="ECO:0000313" key="1">
    <source>
        <dbReference type="EMBL" id="KAA2212023.1"/>
    </source>
</evidence>
<dbReference type="AlphaFoldDB" id="A0A5B2TD58"/>
<keyword evidence="2" id="KW-1185">Reference proteome</keyword>
<sequence length="191" mass="20339">MPRPRFPASSLLVAMLGEQAPADIRRVARRLRSEGAPALWVDNEIAGLARGLTRSEVSRSPAVPDALPPLFWLEAQRDDQPGAGRIVGWVVEKKQQGGLALKGFSIAIRPEAAPEPEGMATIPFGVDAREEDEDTCFARGLITAISLPEMLSQMGEGSPVVLLPADPSEAETGILRGLRLSVATSPDSVPN</sequence>
<dbReference type="Proteomes" id="UP000322110">
    <property type="component" value="Unassembled WGS sequence"/>
</dbReference>
<proteinExistence type="predicted"/>